<dbReference type="SUPFAM" id="SSF54427">
    <property type="entry name" value="NTF2-like"/>
    <property type="match status" value="1"/>
</dbReference>
<gene>
    <name evidence="1" type="ORF">SBD_2942</name>
</gene>
<dbReference type="AlphaFoldDB" id="M3FTR5"/>
<sequence length="113" mass="12605">MRLAAMKIAPAKLSDPAVRAFVAAVNAHDQHAFFALLTDDATMSDDGSDRDLTDWTDREIFSSHGHMEVQRESAGGRALVANYRNDTWGEMRTAWRFTVSEDGRISRFETGQA</sequence>
<proteinExistence type="predicted"/>
<dbReference type="Proteomes" id="UP000030760">
    <property type="component" value="Unassembled WGS sequence"/>
</dbReference>
<evidence type="ECO:0000313" key="1">
    <source>
        <dbReference type="EMBL" id="EMF55629.1"/>
    </source>
</evidence>
<accession>M3FTR5</accession>
<dbReference type="InterPro" id="IPR032710">
    <property type="entry name" value="NTF2-like_dom_sf"/>
</dbReference>
<organism evidence="1 2">
    <name type="scientific">Streptomyces bottropensis ATCC 25435</name>
    <dbReference type="NCBI Taxonomy" id="1054862"/>
    <lineage>
        <taxon>Bacteria</taxon>
        <taxon>Bacillati</taxon>
        <taxon>Actinomycetota</taxon>
        <taxon>Actinomycetes</taxon>
        <taxon>Kitasatosporales</taxon>
        <taxon>Streptomycetaceae</taxon>
        <taxon>Streptomyces</taxon>
    </lineage>
</organism>
<name>M3FTR5_9ACTN</name>
<evidence type="ECO:0000313" key="2">
    <source>
        <dbReference type="Proteomes" id="UP000030760"/>
    </source>
</evidence>
<evidence type="ECO:0008006" key="3">
    <source>
        <dbReference type="Google" id="ProtNLM"/>
    </source>
</evidence>
<protein>
    <recommendedName>
        <fullName evidence="3">SnoaL-like domain-containing protein</fullName>
    </recommendedName>
</protein>
<dbReference type="EMBL" id="KB405067">
    <property type="protein sequence ID" value="EMF55629.1"/>
    <property type="molecule type" value="Genomic_DNA"/>
</dbReference>
<dbReference type="Gene3D" id="3.10.450.50">
    <property type="match status" value="1"/>
</dbReference>
<reference evidence="2" key="1">
    <citation type="journal article" date="2013" name="Genome Announc.">
        <title>Draft Genome Sequence of Streptomyces bottropensis ATCC 25435, a Bottromycin-Producing Actinomycete.</title>
        <authorList>
            <person name="Zhang H."/>
            <person name="Zhou W."/>
            <person name="Zhuang Y."/>
            <person name="Liang X."/>
            <person name="Liu T."/>
        </authorList>
    </citation>
    <scope>NUCLEOTIDE SEQUENCE [LARGE SCALE GENOMIC DNA]</scope>
    <source>
        <strain evidence="2">ATCC 25435</strain>
    </source>
</reference>